<dbReference type="PANTHER" id="PTHR14119">
    <property type="entry name" value="HYDROLASE"/>
    <property type="match status" value="1"/>
</dbReference>
<dbReference type="InterPro" id="IPR050993">
    <property type="entry name" value="Isochorismatase_domain"/>
</dbReference>
<evidence type="ECO:0000313" key="4">
    <source>
        <dbReference type="EnsemblMetazoa" id="XP_022657402"/>
    </source>
</evidence>
<name>A0A7M7JV75_VARDE</name>
<proteinExistence type="inferred from homology"/>
<dbReference type="PANTHER" id="PTHR14119:SF3">
    <property type="entry name" value="ISOCHORISMATASE DOMAIN-CONTAINING PROTEIN 2"/>
    <property type="match status" value="1"/>
</dbReference>
<dbReference type="AlphaFoldDB" id="A0A7M7JV75"/>
<dbReference type="FunFam" id="3.40.50.850:FF:000001">
    <property type="entry name" value="Isochorismatase domain-containing protein 1"/>
    <property type="match status" value="1"/>
</dbReference>
<evidence type="ECO:0000313" key="5">
    <source>
        <dbReference type="Proteomes" id="UP000594260"/>
    </source>
</evidence>
<dbReference type="Gene3D" id="3.40.50.850">
    <property type="entry name" value="Isochorismatase-like"/>
    <property type="match status" value="1"/>
</dbReference>
<dbReference type="GeneID" id="111248766"/>
<feature type="domain" description="Isochorismatase-like" evidence="3">
    <location>
        <begin position="43"/>
        <end position="194"/>
    </location>
</feature>
<feature type="signal peptide" evidence="2">
    <location>
        <begin position="1"/>
        <end position="15"/>
    </location>
</feature>
<evidence type="ECO:0000259" key="3">
    <source>
        <dbReference type="Pfam" id="PF00857"/>
    </source>
</evidence>
<reference evidence="4" key="1">
    <citation type="submission" date="2021-01" db="UniProtKB">
        <authorList>
            <consortium name="EnsemblMetazoa"/>
        </authorList>
    </citation>
    <scope>IDENTIFICATION</scope>
</reference>
<dbReference type="InParanoid" id="A0A7M7JV75"/>
<evidence type="ECO:0000256" key="2">
    <source>
        <dbReference type="SAM" id="SignalP"/>
    </source>
</evidence>
<dbReference type="InterPro" id="IPR000868">
    <property type="entry name" value="Isochorismatase-like_dom"/>
</dbReference>
<protein>
    <recommendedName>
        <fullName evidence="3">Isochorismatase-like domain-containing protein</fullName>
    </recommendedName>
</protein>
<organism evidence="4 5">
    <name type="scientific">Varroa destructor</name>
    <name type="common">Honeybee mite</name>
    <dbReference type="NCBI Taxonomy" id="109461"/>
    <lineage>
        <taxon>Eukaryota</taxon>
        <taxon>Metazoa</taxon>
        <taxon>Ecdysozoa</taxon>
        <taxon>Arthropoda</taxon>
        <taxon>Chelicerata</taxon>
        <taxon>Arachnida</taxon>
        <taxon>Acari</taxon>
        <taxon>Parasitiformes</taxon>
        <taxon>Mesostigmata</taxon>
        <taxon>Gamasina</taxon>
        <taxon>Dermanyssoidea</taxon>
        <taxon>Varroidae</taxon>
        <taxon>Varroa</taxon>
    </lineage>
</organism>
<dbReference type="CDD" id="cd01012">
    <property type="entry name" value="YcaC_related"/>
    <property type="match status" value="1"/>
</dbReference>
<keyword evidence="2" id="KW-0732">Signal</keyword>
<dbReference type="FunCoup" id="A0A7M7JV75">
    <property type="interactions" value="984"/>
</dbReference>
<dbReference type="EnsemblMetazoa" id="XM_022801667">
    <property type="protein sequence ID" value="XP_022657402"/>
    <property type="gene ID" value="LOC111248766"/>
</dbReference>
<dbReference type="Proteomes" id="UP000594260">
    <property type="component" value="Unplaced"/>
</dbReference>
<feature type="chain" id="PRO_5029579577" description="Isochorismatase-like domain-containing protein" evidence="2">
    <location>
        <begin position="16"/>
        <end position="232"/>
    </location>
</feature>
<comment type="similarity">
    <text evidence="1">Belongs to the isochorismatase family.</text>
</comment>
<dbReference type="InterPro" id="IPR036380">
    <property type="entry name" value="Isochorismatase-like_sf"/>
</dbReference>
<sequence length="232" mass="25784">MLIVFLCFVIYLSNIIYLGTPPTEPVNMAGTLRNVGRLVPNRSALFLCDLQEKFRPIVQYFPEIVAISGRMLHAAKALNMPVIITEQYPKGLGRTAAELGIDKYLDIKPVEKTQFSMCTPEIIGLMKSKYPDVDTIILCGIEAHVCVQNTALNLLENNFNVHLVVDACSSRSLVDRMYAYDRMKSSGVFLTTSEAVILGLLGGSLHPKFKEIQELIMKSAPDTGLLSMRSRN</sequence>
<dbReference type="Pfam" id="PF00857">
    <property type="entry name" value="Isochorismatase"/>
    <property type="match status" value="1"/>
</dbReference>
<dbReference type="OMA" id="HVCVFQT"/>
<dbReference type="KEGG" id="vde:111248766"/>
<evidence type="ECO:0000256" key="1">
    <source>
        <dbReference type="ARBA" id="ARBA00006336"/>
    </source>
</evidence>
<dbReference type="RefSeq" id="XP_022657402.1">
    <property type="nucleotide sequence ID" value="XM_022801667.1"/>
</dbReference>
<accession>A0A7M7JV75</accession>
<keyword evidence="5" id="KW-1185">Reference proteome</keyword>
<dbReference type="SUPFAM" id="SSF52499">
    <property type="entry name" value="Isochorismatase-like hydrolases"/>
    <property type="match status" value="1"/>
</dbReference>
<dbReference type="OrthoDB" id="269496at2759"/>